<reference evidence="2 3" key="1">
    <citation type="submission" date="2017-01" db="EMBL/GenBank/DDBJ databases">
        <authorList>
            <person name="Varghese N."/>
            <person name="Submissions S."/>
        </authorList>
    </citation>
    <scope>NUCLEOTIDE SEQUENCE [LARGE SCALE GENOMIC DNA]</scope>
    <source>
        <strain evidence="2 3">ATCC 700171</strain>
    </source>
</reference>
<proteinExistence type="predicted"/>
<sequence>MKILHVALAACLAGGIAGPVLAQQEAPETSYTKTVEAEFDDVAFAVEQAITGEGLVIDLTSHVGDMLARTKQDVGGAKDLFVHASVFSFCSASISRQAMEADLANLQFCPYGIFVYETVEAPGQIVVGHRINPGSSMAGVNEMLTRIVDSALE</sequence>
<feature type="chain" id="PRO_5012658690" description="DUF302 domain-containing protein" evidence="1">
    <location>
        <begin position="23"/>
        <end position="153"/>
    </location>
</feature>
<protein>
    <recommendedName>
        <fullName evidence="4">DUF302 domain-containing protein</fullName>
    </recommendedName>
</protein>
<accession>A0A1N6NA61</accession>
<evidence type="ECO:0000313" key="3">
    <source>
        <dbReference type="Proteomes" id="UP000323956"/>
    </source>
</evidence>
<evidence type="ECO:0000313" key="2">
    <source>
        <dbReference type="EMBL" id="SIP88926.1"/>
    </source>
</evidence>
<dbReference type="AlphaFoldDB" id="A0A1N6NA61"/>
<dbReference type="Gene3D" id="3.30.310.70">
    <property type="entry name" value="TT1751-like domain"/>
    <property type="match status" value="1"/>
</dbReference>
<feature type="signal peptide" evidence="1">
    <location>
        <begin position="1"/>
        <end position="22"/>
    </location>
</feature>
<evidence type="ECO:0000256" key="1">
    <source>
        <dbReference type="SAM" id="SignalP"/>
    </source>
</evidence>
<dbReference type="RefSeq" id="WP_149763611.1">
    <property type="nucleotide sequence ID" value="NZ_FTMK01000001.1"/>
</dbReference>
<dbReference type="SUPFAM" id="SSF103247">
    <property type="entry name" value="TT1751-like"/>
    <property type="match status" value="1"/>
</dbReference>
<organism evidence="2 3">
    <name type="scientific">Paracoccus thiocyanatus</name>
    <dbReference type="NCBI Taxonomy" id="34006"/>
    <lineage>
        <taxon>Bacteria</taxon>
        <taxon>Pseudomonadati</taxon>
        <taxon>Pseudomonadota</taxon>
        <taxon>Alphaproteobacteria</taxon>
        <taxon>Rhodobacterales</taxon>
        <taxon>Paracoccaceae</taxon>
        <taxon>Paracoccus</taxon>
    </lineage>
</organism>
<name>A0A1N6NA61_9RHOB</name>
<dbReference type="OrthoDB" id="7363179at2"/>
<dbReference type="Proteomes" id="UP000323956">
    <property type="component" value="Unassembled WGS sequence"/>
</dbReference>
<dbReference type="InterPro" id="IPR035923">
    <property type="entry name" value="TT1751-like_sf"/>
</dbReference>
<keyword evidence="1" id="KW-0732">Signal</keyword>
<evidence type="ECO:0008006" key="4">
    <source>
        <dbReference type="Google" id="ProtNLM"/>
    </source>
</evidence>
<dbReference type="EMBL" id="FTMK01000001">
    <property type="protein sequence ID" value="SIP88926.1"/>
    <property type="molecule type" value="Genomic_DNA"/>
</dbReference>
<gene>
    <name evidence="2" type="ORF">SAMN05421641_101216</name>
</gene>